<proteinExistence type="predicted"/>
<dbReference type="EMBL" id="JALBCA010000160">
    <property type="protein sequence ID" value="KAI2381894.1"/>
    <property type="molecule type" value="Genomic_DNA"/>
</dbReference>
<name>A0ACB8UMY0_9EURO</name>
<gene>
    <name evidence="1" type="ORF">LOY88_006505</name>
</gene>
<comment type="caution">
    <text evidence="1">The sequence shown here is derived from an EMBL/GenBank/DDBJ whole genome shotgun (WGS) entry which is preliminary data.</text>
</comment>
<accession>A0ACB8UMY0</accession>
<sequence>MTTKAVAVIAGAGPGTGAAIARRFAKSYGIALLARSASSYQPLVQEISSSGGRAIGISTDVSDGTSVKSAFEQITTAFPGAALAAAVYNVGGWLPSKPFLQLSEDDFKAGFESNALGAFHFSQAAIPLLLNAGNLQYPPTLIFTGATASFRGSARLGPFSSGKFALRALSQSLAREFGPEGIHVSHVIVDGVIDTDQTRTLKAGTPDAKLDPKAIADTYWHLHSQPKSAFTQELDLRPAAEQW</sequence>
<organism evidence="1">
    <name type="scientific">Ophidiomyces ophidiicola</name>
    <dbReference type="NCBI Taxonomy" id="1387563"/>
    <lineage>
        <taxon>Eukaryota</taxon>
        <taxon>Fungi</taxon>
        <taxon>Dikarya</taxon>
        <taxon>Ascomycota</taxon>
        <taxon>Pezizomycotina</taxon>
        <taxon>Eurotiomycetes</taxon>
        <taxon>Eurotiomycetidae</taxon>
        <taxon>Onygenales</taxon>
        <taxon>Onygenaceae</taxon>
        <taxon>Ophidiomyces</taxon>
    </lineage>
</organism>
<protein>
    <submittedName>
        <fullName evidence="1">Uncharacterized protein</fullName>
    </submittedName>
</protein>
<reference evidence="1" key="1">
    <citation type="journal article" date="2022" name="bioRxiv">
        <title>Population genetic analysis of Ophidiomyces ophidiicola, the causative agent of snake fungal disease, indicates recent introductions to the USA.</title>
        <authorList>
            <person name="Ladner J.T."/>
            <person name="Palmer J.M."/>
            <person name="Ettinger C.L."/>
            <person name="Stajich J.E."/>
            <person name="Farrell T.M."/>
            <person name="Glorioso B.M."/>
            <person name="Lawson B."/>
            <person name="Price S.J."/>
            <person name="Stengle A.G."/>
            <person name="Grear D.A."/>
            <person name="Lorch J.M."/>
        </authorList>
    </citation>
    <scope>NUCLEOTIDE SEQUENCE</scope>
    <source>
        <strain evidence="1">NWHC 24266-5</strain>
    </source>
</reference>
<evidence type="ECO:0000313" key="1">
    <source>
        <dbReference type="EMBL" id="KAI2381894.1"/>
    </source>
</evidence>